<sequence length="387" mass="42861">MAALTLQPISVPSQCIFHDVPETRREDMSEFALAQATHDELLVAQLGRLASQHHSSEYNRVKFGRNGASTTYVPLCLHMPEHFEQLRRQQARYARMQAWWPCPQNDGPQQTPSTAPRTRSSREPPIRWPSGTTDLQHDLFSAMASPFALPMKTAPQLVHTLVKTSETHPINISSMIPVELLPIISAHISQADHLSPVMFNVPLPFQLHRLISQSADASSVIQGAPNRVLDSVGLKGGMTSSTPSRSASLADLFWNQKLLCSTLVPAVSGPKMQSNKPQRNSIMSFPPLRPRTAPRSSHAIPANRPTSSFFPNPTLPSCCAVPEESQMFSSCKTEMQIECADDDPLHWRSITSYISPLDNSQIPKLRSNQSVKSAADRHHGITYLELS</sequence>
<reference evidence="1" key="1">
    <citation type="submission" date="2022-07" db="EMBL/GenBank/DDBJ databases">
        <title>Genome Sequence of Phlebia brevispora.</title>
        <authorList>
            <person name="Buettner E."/>
        </authorList>
    </citation>
    <scope>NUCLEOTIDE SEQUENCE</scope>
    <source>
        <strain evidence="1">MPL23</strain>
    </source>
</reference>
<keyword evidence="2" id="KW-1185">Reference proteome</keyword>
<protein>
    <submittedName>
        <fullName evidence="1">Uncharacterized protein</fullName>
    </submittedName>
</protein>
<evidence type="ECO:0000313" key="2">
    <source>
        <dbReference type="Proteomes" id="UP001148662"/>
    </source>
</evidence>
<organism evidence="1 2">
    <name type="scientific">Phlebia brevispora</name>
    <dbReference type="NCBI Taxonomy" id="194682"/>
    <lineage>
        <taxon>Eukaryota</taxon>
        <taxon>Fungi</taxon>
        <taxon>Dikarya</taxon>
        <taxon>Basidiomycota</taxon>
        <taxon>Agaricomycotina</taxon>
        <taxon>Agaricomycetes</taxon>
        <taxon>Polyporales</taxon>
        <taxon>Meruliaceae</taxon>
        <taxon>Phlebia</taxon>
    </lineage>
</organism>
<comment type="caution">
    <text evidence="1">The sequence shown here is derived from an EMBL/GenBank/DDBJ whole genome shotgun (WGS) entry which is preliminary data.</text>
</comment>
<name>A0ACC1SAI2_9APHY</name>
<accession>A0ACC1SAI2</accession>
<proteinExistence type="predicted"/>
<evidence type="ECO:0000313" key="1">
    <source>
        <dbReference type="EMBL" id="KAJ3535424.1"/>
    </source>
</evidence>
<gene>
    <name evidence="1" type="ORF">NM688_g6981</name>
</gene>
<dbReference type="EMBL" id="JANHOG010001539">
    <property type="protein sequence ID" value="KAJ3535424.1"/>
    <property type="molecule type" value="Genomic_DNA"/>
</dbReference>
<dbReference type="Proteomes" id="UP001148662">
    <property type="component" value="Unassembled WGS sequence"/>
</dbReference>